<proteinExistence type="predicted"/>
<keyword evidence="2" id="KW-1185">Reference proteome</keyword>
<evidence type="ECO:0000313" key="2">
    <source>
        <dbReference type="Proteomes" id="UP000680679"/>
    </source>
</evidence>
<dbReference type="EMBL" id="AP024563">
    <property type="protein sequence ID" value="BCU06350.1"/>
    <property type="molecule type" value="Genomic_DNA"/>
</dbReference>
<protein>
    <submittedName>
        <fullName evidence="1">Uncharacterized protein</fullName>
    </submittedName>
</protein>
<gene>
    <name evidence="1" type="ORF">Atep_10270</name>
</gene>
<reference evidence="1 2" key="1">
    <citation type="submission" date="2021-04" db="EMBL/GenBank/DDBJ databases">
        <title>Complete genome sequencing of Allochromatium tepidum strain NZ.</title>
        <authorList>
            <person name="Tsukatani Y."/>
            <person name="Mori H."/>
        </authorList>
    </citation>
    <scope>NUCLEOTIDE SEQUENCE [LARGE SCALE GENOMIC DNA]</scope>
    <source>
        <strain evidence="1 2">NZ</strain>
    </source>
</reference>
<organism evidence="1 2">
    <name type="scientific">Allochromatium tepidum</name>
    <dbReference type="NCBI Taxonomy" id="553982"/>
    <lineage>
        <taxon>Bacteria</taxon>
        <taxon>Pseudomonadati</taxon>
        <taxon>Pseudomonadota</taxon>
        <taxon>Gammaproteobacteria</taxon>
        <taxon>Chromatiales</taxon>
        <taxon>Chromatiaceae</taxon>
        <taxon>Allochromatium</taxon>
    </lineage>
</organism>
<accession>A0ABM7QKS7</accession>
<dbReference type="Proteomes" id="UP000680679">
    <property type="component" value="Chromosome"/>
</dbReference>
<evidence type="ECO:0000313" key="1">
    <source>
        <dbReference type="EMBL" id="BCU06350.1"/>
    </source>
</evidence>
<dbReference type="RefSeq" id="WP_213380581.1">
    <property type="nucleotide sequence ID" value="NZ_AP024563.1"/>
</dbReference>
<name>A0ABM7QKS7_9GAMM</name>
<sequence>MSAEIDSLVLEHLRAIRATQAEHSERLDRMDLRLSVIEQTIGSRSGLSPLSSARISCSKRREG</sequence>